<evidence type="ECO:0000256" key="1">
    <source>
        <dbReference type="SAM" id="MobiDB-lite"/>
    </source>
</evidence>
<dbReference type="Proteomes" id="UP000315783">
    <property type="component" value="Unassembled WGS sequence"/>
</dbReference>
<accession>A0A545V5E4</accession>
<evidence type="ECO:0000313" key="2">
    <source>
        <dbReference type="EMBL" id="TQV96944.1"/>
    </source>
</evidence>
<evidence type="ECO:0000313" key="3">
    <source>
        <dbReference type="Proteomes" id="UP000315783"/>
    </source>
</evidence>
<gene>
    <name evidence="2" type="ORF">IF1G_04184</name>
</gene>
<dbReference type="AlphaFoldDB" id="A0A545V5E4"/>
<feature type="region of interest" description="Disordered" evidence="1">
    <location>
        <begin position="1"/>
        <end position="24"/>
    </location>
</feature>
<reference evidence="2 3" key="1">
    <citation type="journal article" date="2019" name="Appl. Microbiol. Biotechnol.">
        <title>Genome sequence of Isaria javanica and comparative genome analysis insights into family S53 peptidase evolution in fungal entomopathogens.</title>
        <authorList>
            <person name="Lin R."/>
            <person name="Zhang X."/>
            <person name="Xin B."/>
            <person name="Zou M."/>
            <person name="Gao Y."/>
            <person name="Qin F."/>
            <person name="Hu Q."/>
            <person name="Xie B."/>
            <person name="Cheng X."/>
        </authorList>
    </citation>
    <scope>NUCLEOTIDE SEQUENCE [LARGE SCALE GENOMIC DNA]</scope>
    <source>
        <strain evidence="2 3">IJ1G</strain>
    </source>
</reference>
<organism evidence="2 3">
    <name type="scientific">Cordyceps javanica</name>
    <dbReference type="NCBI Taxonomy" id="43265"/>
    <lineage>
        <taxon>Eukaryota</taxon>
        <taxon>Fungi</taxon>
        <taxon>Dikarya</taxon>
        <taxon>Ascomycota</taxon>
        <taxon>Pezizomycotina</taxon>
        <taxon>Sordariomycetes</taxon>
        <taxon>Hypocreomycetidae</taxon>
        <taxon>Hypocreales</taxon>
        <taxon>Cordycipitaceae</taxon>
        <taxon>Cordyceps</taxon>
    </lineage>
</organism>
<proteinExistence type="predicted"/>
<dbReference type="EMBL" id="SPUK01000005">
    <property type="protein sequence ID" value="TQV96944.1"/>
    <property type="molecule type" value="Genomic_DNA"/>
</dbReference>
<keyword evidence="3" id="KW-1185">Reference proteome</keyword>
<feature type="compositionally biased region" description="Basic and acidic residues" evidence="1">
    <location>
        <begin position="10"/>
        <end position="20"/>
    </location>
</feature>
<comment type="caution">
    <text evidence="2">The sequence shown here is derived from an EMBL/GenBank/DDBJ whole genome shotgun (WGS) entry which is preliminary data.</text>
</comment>
<protein>
    <submittedName>
        <fullName evidence="2">Uncharacterized protein</fullName>
    </submittedName>
</protein>
<name>A0A545V5E4_9HYPO</name>
<sequence length="63" mass="7174">MSTLVGARTGEMEQKAESHSSARNWSWPVHRRAQKLLWRGHPCYTATATLPQPAWRCKKTPNA</sequence>